<dbReference type="InterPro" id="IPR001486">
    <property type="entry name" value="Hemoglobin_trunc"/>
</dbReference>
<evidence type="ECO:0000256" key="2">
    <source>
        <dbReference type="ARBA" id="ARBA00022617"/>
    </source>
</evidence>
<evidence type="ECO:0000256" key="1">
    <source>
        <dbReference type="ARBA" id="ARBA00022448"/>
    </source>
</evidence>
<reference evidence="5 6" key="1">
    <citation type="journal article" date="2015" name="Genome Announc.">
        <title>Complete Genome Sequence of Steroid-Transforming Nocardioides simplex VKM Ac-2033D.</title>
        <authorList>
            <person name="Shtratnikova V.Y."/>
            <person name="Schelkunov M.I."/>
            <person name="Pekov Y.A."/>
            <person name="Fokina V.V."/>
            <person name="Logacheva M.D."/>
            <person name="Sokolov S.L."/>
            <person name="Bragin E.Y."/>
            <person name="Ashapkin V.V."/>
            <person name="Donova M.V."/>
        </authorList>
    </citation>
    <scope>NUCLEOTIDE SEQUENCE [LARGE SCALE GENOMIC DNA]</scope>
    <source>
        <strain evidence="5 6">VKM Ac-2033D</strain>
    </source>
</reference>
<evidence type="ECO:0000256" key="4">
    <source>
        <dbReference type="ARBA" id="ARBA00023004"/>
    </source>
</evidence>
<dbReference type="eggNOG" id="COG2346">
    <property type="taxonomic scope" value="Bacteria"/>
</dbReference>
<organism evidence="5 6">
    <name type="scientific">Nocardioides simplex</name>
    <name type="common">Arthrobacter simplex</name>
    <dbReference type="NCBI Taxonomy" id="2045"/>
    <lineage>
        <taxon>Bacteria</taxon>
        <taxon>Bacillati</taxon>
        <taxon>Actinomycetota</taxon>
        <taxon>Actinomycetes</taxon>
        <taxon>Propionibacteriales</taxon>
        <taxon>Nocardioidaceae</taxon>
        <taxon>Pimelobacter</taxon>
    </lineage>
</organism>
<dbReference type="OrthoDB" id="9798157at2"/>
<keyword evidence="6" id="KW-1185">Reference proteome</keyword>
<dbReference type="EMBL" id="CP009896">
    <property type="protein sequence ID" value="AIY17000.1"/>
    <property type="molecule type" value="Genomic_DNA"/>
</dbReference>
<dbReference type="Proteomes" id="UP000030300">
    <property type="component" value="Chromosome"/>
</dbReference>
<proteinExistence type="predicted"/>
<keyword evidence="1" id="KW-0813">Transport</keyword>
<evidence type="ECO:0000313" key="6">
    <source>
        <dbReference type="Proteomes" id="UP000030300"/>
    </source>
</evidence>
<protein>
    <submittedName>
        <fullName evidence="5">Uncharacterized protein</fullName>
    </submittedName>
</protein>
<dbReference type="GeneID" id="96609219"/>
<keyword evidence="2" id="KW-0349">Heme</keyword>
<dbReference type="AlphaFoldDB" id="A0A0A1DNR1"/>
<dbReference type="KEGG" id="psim:KR76_09935"/>
<dbReference type="HOGENOM" id="CLU_103526_1_0_11"/>
<dbReference type="GO" id="GO:0019825">
    <property type="term" value="F:oxygen binding"/>
    <property type="evidence" value="ECO:0007669"/>
    <property type="project" value="InterPro"/>
</dbReference>
<dbReference type="GO" id="GO:0046872">
    <property type="term" value="F:metal ion binding"/>
    <property type="evidence" value="ECO:0007669"/>
    <property type="project" value="UniProtKB-KW"/>
</dbReference>
<dbReference type="InterPro" id="IPR012292">
    <property type="entry name" value="Globin/Proto"/>
</dbReference>
<name>A0A0A1DNR1_NOCSI</name>
<evidence type="ECO:0000256" key="3">
    <source>
        <dbReference type="ARBA" id="ARBA00022723"/>
    </source>
</evidence>
<dbReference type="Gene3D" id="1.10.490.10">
    <property type="entry name" value="Globins"/>
    <property type="match status" value="1"/>
</dbReference>
<dbReference type="Pfam" id="PF01152">
    <property type="entry name" value="Bac_globin"/>
    <property type="match status" value="1"/>
</dbReference>
<evidence type="ECO:0000313" key="5">
    <source>
        <dbReference type="EMBL" id="AIY17000.1"/>
    </source>
</evidence>
<dbReference type="InterPro" id="IPR009050">
    <property type="entry name" value="Globin-like_sf"/>
</dbReference>
<dbReference type="SUPFAM" id="SSF46458">
    <property type="entry name" value="Globin-like"/>
    <property type="match status" value="1"/>
</dbReference>
<dbReference type="GO" id="GO:0020037">
    <property type="term" value="F:heme binding"/>
    <property type="evidence" value="ECO:0007669"/>
    <property type="project" value="InterPro"/>
</dbReference>
<dbReference type="STRING" id="2045.KR76_09935"/>
<gene>
    <name evidence="5" type="ORF">KR76_09935</name>
</gene>
<accession>A0A0A1DNR1</accession>
<dbReference type="RefSeq" id="WP_038677991.1">
    <property type="nucleotide sequence ID" value="NZ_BJMC01000008.1"/>
</dbReference>
<keyword evidence="3" id="KW-0479">Metal-binding</keyword>
<keyword evidence="4" id="KW-0408">Iron</keyword>
<sequence>MSTLYEQVGGFDAVLDLCRRWHHLCLADPVAAHPFEHAMHPHHDERLAAYLAEALGGPPLYTAGYGDESAVQRMHAGNGEHPDLDEACLDLFDQALADVGIDRHTAASVSAYFRRATQAMNAYSDSADQVPDGLRFNYA</sequence>